<sequence>MYIQDGKIIIWDAFSTRKEYAITMATTWVMACAYAPSGTMVACGCVVWCVWCVVCGVWCVWCVMCGVCGVWCVVCGV</sequence>
<dbReference type="PROSITE" id="PS51257">
    <property type="entry name" value="PROKAR_LIPOPROTEIN"/>
    <property type="match status" value="1"/>
</dbReference>
<dbReference type="InterPro" id="IPR016346">
    <property type="entry name" value="G-protein_beta_1-5"/>
</dbReference>
<organism evidence="2">
    <name type="scientific">Hyalella azteca</name>
    <name type="common">Amphipod</name>
    <dbReference type="NCBI Taxonomy" id="294128"/>
    <lineage>
        <taxon>Eukaryota</taxon>
        <taxon>Metazoa</taxon>
        <taxon>Ecdysozoa</taxon>
        <taxon>Arthropoda</taxon>
        <taxon>Crustacea</taxon>
        <taxon>Multicrustacea</taxon>
        <taxon>Malacostraca</taxon>
        <taxon>Eumalacostraca</taxon>
        <taxon>Peracarida</taxon>
        <taxon>Amphipoda</taxon>
        <taxon>Senticaudata</taxon>
        <taxon>Talitrida</taxon>
        <taxon>Talitroidea</taxon>
        <taxon>Hyalellidae</taxon>
        <taxon>Hyalella</taxon>
    </lineage>
</organism>
<reference evidence="2" key="2">
    <citation type="journal article" date="2018" name="Environ. Sci. Technol.">
        <title>The Toxicogenome of Hyalella azteca: A Model for Sediment Ecotoxicology and Evolutionary Toxicology.</title>
        <authorList>
            <person name="Poynton H.C."/>
            <person name="Hasenbein S."/>
            <person name="Benoit J.B."/>
            <person name="Sepulveda M.S."/>
            <person name="Poelchau M.F."/>
            <person name="Hughes D.S.T."/>
            <person name="Murali S.C."/>
            <person name="Chen S."/>
            <person name="Glastad K.M."/>
            <person name="Goodisman M.A.D."/>
            <person name="Werren J.H."/>
            <person name="Vineis J.H."/>
            <person name="Bowen J.L."/>
            <person name="Friedrich M."/>
            <person name="Jones J."/>
            <person name="Robertson H.M."/>
            <person name="Feyereisen R."/>
            <person name="Mechler-Hickson A."/>
            <person name="Mathers N."/>
            <person name="Lee C.E."/>
            <person name="Colbourne J.K."/>
            <person name="Biales A."/>
            <person name="Johnston J.S."/>
            <person name="Wellborn G.A."/>
            <person name="Rosendale A.J."/>
            <person name="Cridge A.G."/>
            <person name="Munoz-Torres M.C."/>
            <person name="Bain P.A."/>
            <person name="Manny A.R."/>
            <person name="Major K.M."/>
            <person name="Lambert F.N."/>
            <person name="Vulpe C.D."/>
            <person name="Tuck P."/>
            <person name="Blalock B.J."/>
            <person name="Lin Y.Y."/>
            <person name="Smith M.E."/>
            <person name="Ochoa-Acuna H."/>
            <person name="Chen M.M."/>
            <person name="Childers C.P."/>
            <person name="Qu J."/>
            <person name="Dugan S."/>
            <person name="Lee S.L."/>
            <person name="Chao H."/>
            <person name="Dinh H."/>
            <person name="Han Y."/>
            <person name="Doddapaneni H."/>
            <person name="Worley K.C."/>
            <person name="Muzny D.M."/>
            <person name="Gibbs R.A."/>
            <person name="Richards S."/>
        </authorList>
    </citation>
    <scope>NUCLEOTIDE SEQUENCE</scope>
    <source>
        <strain evidence="2">HAZT.00-mixed</strain>
        <tissue evidence="2">Whole organism</tissue>
    </source>
</reference>
<dbReference type="Gene3D" id="2.130.10.10">
    <property type="entry name" value="YVTN repeat-like/Quinoprotein amine dehydrogenase"/>
    <property type="match status" value="1"/>
</dbReference>
<evidence type="ECO:0000313" key="2">
    <source>
        <dbReference type="EMBL" id="KAA0187182.1"/>
    </source>
</evidence>
<feature type="transmembrane region" description="Helical" evidence="1">
    <location>
        <begin position="20"/>
        <end position="42"/>
    </location>
</feature>
<dbReference type="GO" id="GO:0007165">
    <property type="term" value="P:signal transduction"/>
    <property type="evidence" value="ECO:0007669"/>
    <property type="project" value="InterPro"/>
</dbReference>
<dbReference type="EMBL" id="JQDR03015098">
    <property type="protein sequence ID" value="KAA0187182.1"/>
    <property type="molecule type" value="Genomic_DNA"/>
</dbReference>
<dbReference type="SUPFAM" id="SSF50978">
    <property type="entry name" value="WD40 repeat-like"/>
    <property type="match status" value="1"/>
</dbReference>
<keyword evidence="1" id="KW-0472">Membrane</keyword>
<keyword evidence="1" id="KW-0812">Transmembrane</keyword>
<dbReference type="Proteomes" id="UP000711488">
    <property type="component" value="Unassembled WGS sequence"/>
</dbReference>
<protein>
    <submittedName>
        <fullName evidence="2">Uncharacterized protein</fullName>
    </submittedName>
</protein>
<gene>
    <name evidence="2" type="ORF">HAZT_HAZT006810</name>
</gene>
<evidence type="ECO:0000256" key="1">
    <source>
        <dbReference type="SAM" id="Phobius"/>
    </source>
</evidence>
<proteinExistence type="predicted"/>
<reference evidence="2" key="3">
    <citation type="submission" date="2019-06" db="EMBL/GenBank/DDBJ databases">
        <authorList>
            <person name="Poynton C."/>
            <person name="Hasenbein S."/>
            <person name="Benoit J.B."/>
            <person name="Sepulveda M.S."/>
            <person name="Poelchau M.F."/>
            <person name="Murali S.C."/>
            <person name="Chen S."/>
            <person name="Glastad K.M."/>
            <person name="Werren J.H."/>
            <person name="Vineis J.H."/>
            <person name="Bowen J.L."/>
            <person name="Friedrich M."/>
            <person name="Jones J."/>
            <person name="Robertson H.M."/>
            <person name="Feyereisen R."/>
            <person name="Mechler-Hickson A."/>
            <person name="Mathers N."/>
            <person name="Lee C.E."/>
            <person name="Colbourne J.K."/>
            <person name="Biales A."/>
            <person name="Johnston J.S."/>
            <person name="Wellborn G.A."/>
            <person name="Rosendale A.J."/>
            <person name="Cridge A.G."/>
            <person name="Munoz-Torres M.C."/>
            <person name="Bain P.A."/>
            <person name="Manny A.R."/>
            <person name="Major K.M."/>
            <person name="Lambert F.N."/>
            <person name="Vulpe C.D."/>
            <person name="Tuck P."/>
            <person name="Blalock B.J."/>
            <person name="Lin Y.-Y."/>
            <person name="Smith M.E."/>
            <person name="Ochoa-Acuna H."/>
            <person name="Chen M.-J.M."/>
            <person name="Childers C.P."/>
            <person name="Qu J."/>
            <person name="Dugan S."/>
            <person name="Lee S.L."/>
            <person name="Chao H."/>
            <person name="Dinh H."/>
            <person name="Han Y."/>
            <person name="Doddapaneni H."/>
            <person name="Worley K.C."/>
            <person name="Muzny D.M."/>
            <person name="Gibbs R.A."/>
            <person name="Richards S."/>
        </authorList>
    </citation>
    <scope>NUCLEOTIDE SEQUENCE</scope>
    <source>
        <strain evidence="2">HAZT.00-mixed</strain>
        <tissue evidence="2">Whole organism</tissue>
    </source>
</reference>
<keyword evidence="1" id="KW-1133">Transmembrane helix</keyword>
<dbReference type="InterPro" id="IPR015943">
    <property type="entry name" value="WD40/YVTN_repeat-like_dom_sf"/>
</dbReference>
<dbReference type="InterPro" id="IPR036322">
    <property type="entry name" value="WD40_repeat_dom_sf"/>
</dbReference>
<feature type="transmembrane region" description="Helical" evidence="1">
    <location>
        <begin position="48"/>
        <end position="74"/>
    </location>
</feature>
<name>A0A6A0GUX9_HYAAZ</name>
<accession>A0A6A0GUX9</accession>
<dbReference type="PANTHER" id="PTHR19850">
    <property type="entry name" value="GUANINE NUCLEOTIDE-BINDING PROTEIN BETA G PROTEIN BETA"/>
    <property type="match status" value="1"/>
</dbReference>
<comment type="caution">
    <text evidence="2">The sequence shown here is derived from an EMBL/GenBank/DDBJ whole genome shotgun (WGS) entry which is preliminary data.</text>
</comment>
<reference evidence="2" key="1">
    <citation type="submission" date="2014-08" db="EMBL/GenBank/DDBJ databases">
        <authorList>
            <person name="Murali S."/>
            <person name="Richards S."/>
            <person name="Bandaranaike D."/>
            <person name="Bellair M."/>
            <person name="Blankenburg K."/>
            <person name="Chao H."/>
            <person name="Dinh H."/>
            <person name="Doddapaneni H."/>
            <person name="Dugan-Rocha S."/>
            <person name="Elkadiri S."/>
            <person name="Gnanaolivu R."/>
            <person name="Hughes D."/>
            <person name="Lee S."/>
            <person name="Li M."/>
            <person name="Ming W."/>
            <person name="Munidasa M."/>
            <person name="Muniz J."/>
            <person name="Nguyen L."/>
            <person name="Osuji N."/>
            <person name="Pu L.-L."/>
            <person name="Puazo M."/>
            <person name="Skinner E."/>
            <person name="Qu C."/>
            <person name="Quiroz J."/>
            <person name="Raj R."/>
            <person name="Weissenberger G."/>
            <person name="Xin Y."/>
            <person name="Zou X."/>
            <person name="Han Y."/>
            <person name="Worley K."/>
            <person name="Muzny D."/>
            <person name="Gibbs R."/>
        </authorList>
    </citation>
    <scope>NUCLEOTIDE SEQUENCE</scope>
    <source>
        <strain evidence="2">HAZT.00-mixed</strain>
        <tissue evidence="2">Whole organism</tissue>
    </source>
</reference>
<dbReference type="AlphaFoldDB" id="A0A6A0GUX9"/>